<dbReference type="AlphaFoldDB" id="G5GGU6"/>
<dbReference type="EMBL" id="ACZL01000014">
    <property type="protein sequence ID" value="EHI56004.1"/>
    <property type="molecule type" value="Genomic_DNA"/>
</dbReference>
<gene>
    <name evidence="2" type="ORF">HMPREF9333_00786</name>
</gene>
<dbReference type="PROSITE" id="PS51464">
    <property type="entry name" value="SIS"/>
    <property type="match status" value="1"/>
</dbReference>
<evidence type="ECO:0000313" key="2">
    <source>
        <dbReference type="EMBL" id="EHI56004.1"/>
    </source>
</evidence>
<organism evidence="2 3">
    <name type="scientific">Johnsonella ignava ATCC 51276</name>
    <dbReference type="NCBI Taxonomy" id="679200"/>
    <lineage>
        <taxon>Bacteria</taxon>
        <taxon>Bacillati</taxon>
        <taxon>Bacillota</taxon>
        <taxon>Clostridia</taxon>
        <taxon>Lachnospirales</taxon>
        <taxon>Lachnospiraceae</taxon>
        <taxon>Johnsonella</taxon>
    </lineage>
</organism>
<dbReference type="Pfam" id="PF13580">
    <property type="entry name" value="SIS_2"/>
    <property type="match status" value="1"/>
</dbReference>
<evidence type="ECO:0000259" key="1">
    <source>
        <dbReference type="PROSITE" id="PS51464"/>
    </source>
</evidence>
<dbReference type="eggNOG" id="COG0279">
    <property type="taxonomic scope" value="Bacteria"/>
</dbReference>
<dbReference type="RefSeq" id="WP_005539991.1">
    <property type="nucleotide sequence ID" value="NZ_JH378830.1"/>
</dbReference>
<dbReference type="OrthoDB" id="9781311at2"/>
<evidence type="ECO:0000313" key="3">
    <source>
        <dbReference type="Proteomes" id="UP000003011"/>
    </source>
</evidence>
<dbReference type="InterPro" id="IPR050099">
    <property type="entry name" value="SIS_GmhA/DiaA_subfam"/>
</dbReference>
<dbReference type="PANTHER" id="PTHR30390:SF6">
    <property type="entry name" value="DNAA INITIATOR-ASSOCIATING PROTEIN DIAA"/>
    <property type="match status" value="1"/>
</dbReference>
<protein>
    <recommendedName>
        <fullName evidence="1">SIS domain-containing protein</fullName>
    </recommendedName>
</protein>
<accession>G5GGU6</accession>
<dbReference type="InterPro" id="IPR001347">
    <property type="entry name" value="SIS_dom"/>
</dbReference>
<dbReference type="PATRIC" id="fig|679200.3.peg.828"/>
<name>G5GGU6_9FIRM</name>
<comment type="caution">
    <text evidence="2">The sequence shown here is derived from an EMBL/GenBank/DDBJ whole genome shotgun (WGS) entry which is preliminary data.</text>
</comment>
<dbReference type="GO" id="GO:1901135">
    <property type="term" value="P:carbohydrate derivative metabolic process"/>
    <property type="evidence" value="ECO:0007669"/>
    <property type="project" value="InterPro"/>
</dbReference>
<dbReference type="GO" id="GO:0097367">
    <property type="term" value="F:carbohydrate derivative binding"/>
    <property type="evidence" value="ECO:0007669"/>
    <property type="project" value="InterPro"/>
</dbReference>
<dbReference type="InterPro" id="IPR046348">
    <property type="entry name" value="SIS_dom_sf"/>
</dbReference>
<dbReference type="InterPro" id="IPR035461">
    <property type="entry name" value="GmhA/DiaA"/>
</dbReference>
<dbReference type="PANTHER" id="PTHR30390">
    <property type="entry name" value="SEDOHEPTULOSE 7-PHOSPHATE ISOMERASE / DNAA INITIATOR-ASSOCIATING FACTOR FOR REPLICATION INITIATION"/>
    <property type="match status" value="1"/>
</dbReference>
<dbReference type="CDD" id="cd05006">
    <property type="entry name" value="SIS_GmhA"/>
    <property type="match status" value="1"/>
</dbReference>
<proteinExistence type="predicted"/>
<dbReference type="SUPFAM" id="SSF53697">
    <property type="entry name" value="SIS domain"/>
    <property type="match status" value="1"/>
</dbReference>
<dbReference type="STRING" id="679200.HMPREF9333_00786"/>
<sequence>MKDYITQLIQRYPDLSSIETDIREAYSIIKNSYEKGGKLLIGGNGGSCADSEHIVGELMKGFVKKRTLDEAYKKRLEEIDTVAGKKLAESLQLSLPAIAITGHQGLSSAFANDVDADMTYAQQVNGYGKEGDVLIAISTSGNALNLYYAAVTARAKGMKVIALSGKTGGKLACICDKSIIVPNNETYMIQELHLPIYHALCLQLEEFFFSE</sequence>
<keyword evidence="3" id="KW-1185">Reference proteome</keyword>
<reference evidence="2 3" key="1">
    <citation type="submission" date="2011-08" db="EMBL/GenBank/DDBJ databases">
        <title>The Genome Sequence of Johnsonella ignava ATCC 51276.</title>
        <authorList>
            <consortium name="The Broad Institute Genome Sequencing Platform"/>
            <person name="Earl A."/>
            <person name="Ward D."/>
            <person name="Feldgarden M."/>
            <person name="Gevers D."/>
            <person name="Izard J."/>
            <person name="Blanton J.M."/>
            <person name="Baranova O.V."/>
            <person name="Dewhirst F.E."/>
            <person name="Young S.K."/>
            <person name="Zeng Q."/>
            <person name="Gargeya S."/>
            <person name="Fitzgerald M."/>
            <person name="Haas B."/>
            <person name="Abouelleil A."/>
            <person name="Alvarado L."/>
            <person name="Arachchi H.M."/>
            <person name="Berlin A."/>
            <person name="Brown A."/>
            <person name="Chapman S.B."/>
            <person name="Chen Z."/>
            <person name="Dunbar C."/>
            <person name="Freedman E."/>
            <person name="Gearin G."/>
            <person name="Gellesch M."/>
            <person name="Goldberg J."/>
            <person name="Griggs A."/>
            <person name="Gujja S."/>
            <person name="Heiman D."/>
            <person name="Howarth C."/>
            <person name="Larson L."/>
            <person name="Lui A."/>
            <person name="MacDonald P.J.P."/>
            <person name="Montmayeur A."/>
            <person name="Murphy C."/>
            <person name="Neiman D."/>
            <person name="Pearson M."/>
            <person name="Priest M."/>
            <person name="Roberts A."/>
            <person name="Saif S."/>
            <person name="Shea T."/>
            <person name="Shenoy N."/>
            <person name="Sisk P."/>
            <person name="Stolte C."/>
            <person name="Sykes S."/>
            <person name="Wortman J."/>
            <person name="Nusbaum C."/>
            <person name="Birren B."/>
        </authorList>
    </citation>
    <scope>NUCLEOTIDE SEQUENCE [LARGE SCALE GENOMIC DNA]</scope>
    <source>
        <strain evidence="2 3">ATCC 51276</strain>
    </source>
</reference>
<dbReference type="Proteomes" id="UP000003011">
    <property type="component" value="Unassembled WGS sequence"/>
</dbReference>
<feature type="domain" description="SIS" evidence="1">
    <location>
        <begin position="29"/>
        <end position="210"/>
    </location>
</feature>
<dbReference type="Gene3D" id="3.40.50.10490">
    <property type="entry name" value="Glucose-6-phosphate isomerase like protein, domain 1"/>
    <property type="match status" value="1"/>
</dbReference>
<dbReference type="HOGENOM" id="CLU_080999_2_0_9"/>